<feature type="compositionally biased region" description="Polar residues" evidence="2">
    <location>
        <begin position="751"/>
        <end position="775"/>
    </location>
</feature>
<feature type="compositionally biased region" description="Polar residues" evidence="2">
    <location>
        <begin position="896"/>
        <end position="935"/>
    </location>
</feature>
<feature type="compositionally biased region" description="Polar residues" evidence="2">
    <location>
        <begin position="715"/>
        <end position="742"/>
    </location>
</feature>
<feature type="compositionally biased region" description="Acidic residues" evidence="2">
    <location>
        <begin position="475"/>
        <end position="485"/>
    </location>
</feature>
<dbReference type="OrthoDB" id="3552690at2759"/>
<dbReference type="InParanoid" id="K1WND1"/>
<feature type="region of interest" description="Disordered" evidence="2">
    <location>
        <begin position="842"/>
        <end position="974"/>
    </location>
</feature>
<feature type="compositionally biased region" description="Polar residues" evidence="2">
    <location>
        <begin position="842"/>
        <end position="875"/>
    </location>
</feature>
<organism evidence="3 4">
    <name type="scientific">Marssonina brunnea f. sp. multigermtubi (strain MB_m1)</name>
    <name type="common">Marssonina leaf spot fungus</name>
    <dbReference type="NCBI Taxonomy" id="1072389"/>
    <lineage>
        <taxon>Eukaryota</taxon>
        <taxon>Fungi</taxon>
        <taxon>Dikarya</taxon>
        <taxon>Ascomycota</taxon>
        <taxon>Pezizomycotina</taxon>
        <taxon>Leotiomycetes</taxon>
        <taxon>Helotiales</taxon>
        <taxon>Drepanopezizaceae</taxon>
        <taxon>Drepanopeziza</taxon>
    </lineage>
</organism>
<feature type="region of interest" description="Disordered" evidence="2">
    <location>
        <begin position="514"/>
        <end position="777"/>
    </location>
</feature>
<accession>K1WND1</accession>
<reference evidence="3 4" key="1">
    <citation type="journal article" date="2012" name="BMC Genomics">
        <title>Sequencing the genome of Marssonina brunnea reveals fungus-poplar co-evolution.</title>
        <authorList>
            <person name="Zhu S."/>
            <person name="Cao Y.-Z."/>
            <person name="Jiang C."/>
            <person name="Tan B.-Y."/>
            <person name="Wang Z."/>
            <person name="Feng S."/>
            <person name="Zhang L."/>
            <person name="Su X.-H."/>
            <person name="Brejova B."/>
            <person name="Vinar T."/>
            <person name="Xu M."/>
            <person name="Wang M.-X."/>
            <person name="Zhang S.-G."/>
            <person name="Huang M.-R."/>
            <person name="Wu R."/>
            <person name="Zhou Y."/>
        </authorList>
    </citation>
    <scope>NUCLEOTIDE SEQUENCE [LARGE SCALE GENOMIC DNA]</scope>
    <source>
        <strain evidence="3 4">MB_m1</strain>
    </source>
</reference>
<feature type="compositionally biased region" description="Acidic residues" evidence="2">
    <location>
        <begin position="420"/>
        <end position="439"/>
    </location>
</feature>
<feature type="compositionally biased region" description="Polar residues" evidence="2">
    <location>
        <begin position="589"/>
        <end position="606"/>
    </location>
</feature>
<feature type="compositionally biased region" description="Polar residues" evidence="2">
    <location>
        <begin position="818"/>
        <end position="828"/>
    </location>
</feature>
<feature type="compositionally biased region" description="Basic and acidic residues" evidence="2">
    <location>
        <begin position="486"/>
        <end position="499"/>
    </location>
</feature>
<proteinExistence type="predicted"/>
<feature type="compositionally biased region" description="Low complexity" evidence="2">
    <location>
        <begin position="607"/>
        <end position="631"/>
    </location>
</feature>
<evidence type="ECO:0000256" key="1">
    <source>
        <dbReference type="SAM" id="Coils"/>
    </source>
</evidence>
<evidence type="ECO:0000313" key="3">
    <source>
        <dbReference type="EMBL" id="EKD14446.1"/>
    </source>
</evidence>
<keyword evidence="4" id="KW-1185">Reference proteome</keyword>
<dbReference type="EMBL" id="JH921445">
    <property type="protein sequence ID" value="EKD14446.1"/>
    <property type="molecule type" value="Genomic_DNA"/>
</dbReference>
<evidence type="ECO:0000256" key="2">
    <source>
        <dbReference type="SAM" id="MobiDB-lite"/>
    </source>
</evidence>
<name>K1WND1_MARBU</name>
<protein>
    <submittedName>
        <fullName evidence="3">Putative reticulocyte binding protein 2</fullName>
    </submittedName>
</protein>
<evidence type="ECO:0000313" key="4">
    <source>
        <dbReference type="Proteomes" id="UP000006753"/>
    </source>
</evidence>
<feature type="region of interest" description="Disordered" evidence="2">
    <location>
        <begin position="810"/>
        <end position="830"/>
    </location>
</feature>
<feature type="compositionally biased region" description="Acidic residues" evidence="2">
    <location>
        <begin position="447"/>
        <end position="467"/>
    </location>
</feature>
<keyword evidence="1" id="KW-0175">Coiled coil</keyword>
<dbReference type="KEGG" id="mbe:MBM_07167"/>
<sequence length="974" mass="109153">MSMQQAEDYEAMCLQAEGIENVTSRVFIYDLPAEFKKQLPDARFRAAACVKGWIFHVNVQGQANIRQSFHSEVYPSSDYLLAGPCRKSIYDPTRKNFDVLGLIYDLTPEQAASCEKYFHIDRNRVDLIATIEDRETLEVQRIAVFAYVDLRNTADGFQKVFPDDPTNRLYKLWKLNFGMFEQAGISKAYLNATFKQLLGKSIPYPEPIYVAPALLSQYPDHVSSFPASVTHPCLDATSSQSPQARHVAQPPFQGSSQITWQYVGITKFKAYFEASIDACPNDTVCQKLEDQYNAGLKSYREHQEQLLAQRQERLKKQRVEEQWSDEGECTTDEEEQLKDEEEQLIEQGEQLTHEDEWLTEEWLTEEGGQLIDDEDLLTEEWEQLTDDEDLLTEKGEQLTHGERECMTDEEGQLTDKGEQLIDDEELLTEEDELSTDEEELLIKEEERLSEEEEQLTEEDELSTDEEELLIKEVEEWLSEEEEQLTEEEKQRAKEKKKLENDQKLREIWAGLVKRVREQNGDNAAAKGEARGRTHPAKFNSARKSLSLDSLPVMGEFSAPRSRFSGQARPQVYPPQSQDPHAQQPRRTEPSLQAPNAQLPQVQKGRTQVQQPGSQIQQIRPQVQQTRVQQPQHSTGGQNPAQRIPAGPQSQHPLAPQPISHVQAPPRQLTPADLPGPCHYSEPIGGGSGVFRRVPAGEQGQYAQTGPQGQHILSRPPQSTNGGQDSAQQVPPNPQGQHAQPTNGERVAFQQLLASVQGQRTPAGFPQSTNGSQNPAQRLPANLQGQYAQPTNRDRDAFQQLLASVRAQNIGKPLPQPLQPTNAGQSPAQQLLARPQQWHYSAQPINGSQLPTSRPSQANLPGPQSMNGLQSSTQRSGVGLQGPALHSPFLNPYAGLSNPTRNPQAATARLQASQPHTRNPLHSDSFYNDAQPSSVLQQPRPQQPRPQQPHAASTPSPGRQAPRGSAPQPEDESRR</sequence>
<dbReference type="AlphaFoldDB" id="K1WND1"/>
<feature type="region of interest" description="Disordered" evidence="2">
    <location>
        <begin position="385"/>
        <end position="499"/>
    </location>
</feature>
<feature type="coiled-coil region" evidence="1">
    <location>
        <begin position="285"/>
        <end position="354"/>
    </location>
</feature>
<feature type="compositionally biased region" description="Basic and acidic residues" evidence="2">
    <location>
        <begin position="391"/>
        <end position="406"/>
    </location>
</feature>
<dbReference type="Proteomes" id="UP000006753">
    <property type="component" value="Unassembled WGS sequence"/>
</dbReference>
<dbReference type="HOGENOM" id="CLU_304842_0_0_1"/>
<gene>
    <name evidence="3" type="ORF">MBM_07167</name>
</gene>